<sequence length="271" mass="28444">MIVVTGATGNVGAELVRTLAAAGEQVRAVSRRPAEVPGGVRHQAADLAEPTSLKTTLEGADALFLLVAGEDPRGVLEVAAAGGVRRVVLLSSQGAGTRPDSYRHPVTFETAVRASGLEWTVLRPGGFHSNAYAWAEPIRTNRIAAAPFADVGLPSIDPADIAAVAAAVLREPGHAGRTYELTGPAAITPRERAAVIAEALGEPVRFVEQTRDEARAQMLGFMPEPVVEATLTILGDPTAAEQEVSPAGEQILGRPPRTFADWARRNVAAFR</sequence>
<dbReference type="AlphaFoldDB" id="A0A9W6SEA8"/>
<comment type="caution">
    <text evidence="2">The sequence shown here is derived from an EMBL/GenBank/DDBJ whole genome shotgun (WGS) entry which is preliminary data.</text>
</comment>
<proteinExistence type="predicted"/>
<dbReference type="Pfam" id="PF13460">
    <property type="entry name" value="NAD_binding_10"/>
    <property type="match status" value="1"/>
</dbReference>
<dbReference type="RefSeq" id="WP_285582536.1">
    <property type="nucleotide sequence ID" value="NZ_BSTK01000019.1"/>
</dbReference>
<dbReference type="InterPro" id="IPR016040">
    <property type="entry name" value="NAD(P)-bd_dom"/>
</dbReference>
<dbReference type="Gene3D" id="3.40.50.720">
    <property type="entry name" value="NAD(P)-binding Rossmann-like Domain"/>
    <property type="match status" value="1"/>
</dbReference>
<protein>
    <submittedName>
        <fullName evidence="2">NmrA family transcriptional regulator</fullName>
    </submittedName>
</protein>
<dbReference type="PANTHER" id="PTHR43162">
    <property type="match status" value="1"/>
</dbReference>
<name>A0A9W6SEA8_9ACTN</name>
<reference evidence="2" key="1">
    <citation type="submission" date="2023-03" db="EMBL/GenBank/DDBJ databases">
        <title>Actinoallomurus iriomotensis NBRC 103684.</title>
        <authorList>
            <person name="Ichikawa N."/>
            <person name="Sato H."/>
            <person name="Tonouchi N."/>
        </authorList>
    </citation>
    <scope>NUCLEOTIDE SEQUENCE</scope>
    <source>
        <strain evidence="2">NBRC 103684</strain>
    </source>
</reference>
<dbReference type="Gene3D" id="3.90.25.10">
    <property type="entry name" value="UDP-galactose 4-epimerase, domain 1"/>
    <property type="match status" value="1"/>
</dbReference>
<dbReference type="InterPro" id="IPR036291">
    <property type="entry name" value="NAD(P)-bd_dom_sf"/>
</dbReference>
<dbReference type="PANTHER" id="PTHR43162:SF1">
    <property type="entry name" value="PRESTALK A DIFFERENTIATION PROTEIN A"/>
    <property type="match status" value="1"/>
</dbReference>
<dbReference type="InterPro" id="IPR051604">
    <property type="entry name" value="Ergot_Alk_Oxidoreductase"/>
</dbReference>
<keyword evidence="3" id="KW-1185">Reference proteome</keyword>
<dbReference type="EMBL" id="BSTK01000019">
    <property type="protein sequence ID" value="GLY91135.1"/>
    <property type="molecule type" value="Genomic_DNA"/>
</dbReference>
<accession>A0A9W6SEA8</accession>
<dbReference type="Proteomes" id="UP001165074">
    <property type="component" value="Unassembled WGS sequence"/>
</dbReference>
<gene>
    <name evidence="2" type="ORF">Airi02_090640</name>
</gene>
<evidence type="ECO:0000313" key="3">
    <source>
        <dbReference type="Proteomes" id="UP001165074"/>
    </source>
</evidence>
<feature type="domain" description="NAD(P)-binding" evidence="1">
    <location>
        <begin position="6"/>
        <end position="172"/>
    </location>
</feature>
<evidence type="ECO:0000259" key="1">
    <source>
        <dbReference type="Pfam" id="PF13460"/>
    </source>
</evidence>
<organism evidence="2 3">
    <name type="scientific">Actinoallomurus iriomotensis</name>
    <dbReference type="NCBI Taxonomy" id="478107"/>
    <lineage>
        <taxon>Bacteria</taxon>
        <taxon>Bacillati</taxon>
        <taxon>Actinomycetota</taxon>
        <taxon>Actinomycetes</taxon>
        <taxon>Streptosporangiales</taxon>
        <taxon>Thermomonosporaceae</taxon>
        <taxon>Actinoallomurus</taxon>
    </lineage>
</organism>
<dbReference type="SUPFAM" id="SSF51735">
    <property type="entry name" value="NAD(P)-binding Rossmann-fold domains"/>
    <property type="match status" value="1"/>
</dbReference>
<evidence type="ECO:0000313" key="2">
    <source>
        <dbReference type="EMBL" id="GLY91135.1"/>
    </source>
</evidence>